<dbReference type="EMBL" id="LR796663">
    <property type="protein sequence ID" value="CAB4157856.1"/>
    <property type="molecule type" value="Genomic_DNA"/>
</dbReference>
<reference evidence="1" key="1">
    <citation type="submission" date="2020-04" db="EMBL/GenBank/DDBJ databases">
        <authorList>
            <person name="Chiriac C."/>
            <person name="Salcher M."/>
            <person name="Ghai R."/>
            <person name="Kavagutti S V."/>
        </authorList>
    </citation>
    <scope>NUCLEOTIDE SEQUENCE</scope>
</reference>
<protein>
    <submittedName>
        <fullName evidence="1">Uncharacterized protein</fullName>
    </submittedName>
</protein>
<name>A0A6J5NJE7_9CAUD</name>
<sequence>MEKTIAEYQKEIDLAVIRRDKLQDEIDWHNNRIRVRQNKIIELAFAQSLVDMRMKQQ</sequence>
<accession>A0A6J5NJE7</accession>
<gene>
    <name evidence="1" type="ORF">UFOVP691_50</name>
</gene>
<organism evidence="1">
    <name type="scientific">uncultured Caudovirales phage</name>
    <dbReference type="NCBI Taxonomy" id="2100421"/>
    <lineage>
        <taxon>Viruses</taxon>
        <taxon>Duplodnaviria</taxon>
        <taxon>Heunggongvirae</taxon>
        <taxon>Uroviricota</taxon>
        <taxon>Caudoviricetes</taxon>
        <taxon>Peduoviridae</taxon>
        <taxon>Maltschvirus</taxon>
        <taxon>Maltschvirus maltsch</taxon>
    </lineage>
</organism>
<proteinExistence type="predicted"/>
<evidence type="ECO:0000313" key="1">
    <source>
        <dbReference type="EMBL" id="CAB4157856.1"/>
    </source>
</evidence>